<dbReference type="Proteomes" id="UP000199372">
    <property type="component" value="Unassembled WGS sequence"/>
</dbReference>
<dbReference type="Pfam" id="PF04340">
    <property type="entry name" value="DUF484"/>
    <property type="match status" value="1"/>
</dbReference>
<dbReference type="EMBL" id="FOCM01000006">
    <property type="protein sequence ID" value="SEN77111.1"/>
    <property type="molecule type" value="Genomic_DNA"/>
</dbReference>
<name>A0A1H8J945_9RHOB</name>
<dbReference type="OrthoDB" id="7200179at2"/>
<dbReference type="InterPro" id="IPR029016">
    <property type="entry name" value="GAF-like_dom_sf"/>
</dbReference>
<evidence type="ECO:0000313" key="1">
    <source>
        <dbReference type="EMBL" id="SEN77111.1"/>
    </source>
</evidence>
<evidence type="ECO:0000313" key="2">
    <source>
        <dbReference type="Proteomes" id="UP000199372"/>
    </source>
</evidence>
<gene>
    <name evidence="1" type="ORF">SAMN04488011_106118</name>
</gene>
<proteinExistence type="predicted"/>
<accession>A0A1H8J945</accession>
<sequence>MSSSPEKAEDFRAKILSQPDLILEDQDVMRALVAANERSMGGNVVDMRGLAMERLEARLDRLEDTHRNVIAAAYENLAGTNMIHRAILRLLDAEDFQTLLTDLAGPVADTLRVDSLRVLIERAADDTEVDLGPLGAVLDLAEQGYCCLYAGVTSRGTPRRVTLRQCDGADPDMHGAKADHIRSEACLYLNLGRGRLPAMLVLGAEDPHQFSPGQGTDLLDFFAGVVERTLRRWI</sequence>
<reference evidence="2" key="1">
    <citation type="submission" date="2016-10" db="EMBL/GenBank/DDBJ databases">
        <authorList>
            <person name="Varghese N."/>
            <person name="Submissions S."/>
        </authorList>
    </citation>
    <scope>NUCLEOTIDE SEQUENCE [LARGE SCALE GENOMIC DNA]</scope>
    <source>
        <strain evidence="2">DSM 26893</strain>
    </source>
</reference>
<dbReference type="Gene3D" id="3.30.450.40">
    <property type="match status" value="1"/>
</dbReference>
<dbReference type="RefSeq" id="WP_073127903.1">
    <property type="nucleotide sequence ID" value="NZ_FOCM01000006.1"/>
</dbReference>
<dbReference type="AlphaFoldDB" id="A0A1H8J945"/>
<dbReference type="InterPro" id="IPR007435">
    <property type="entry name" value="DUF484"/>
</dbReference>
<protein>
    <recommendedName>
        <fullName evidence="3">Recombinase XerC</fullName>
    </recommendedName>
</protein>
<organism evidence="1 2">
    <name type="scientific">Palleronia pelagia</name>
    <dbReference type="NCBI Taxonomy" id="387096"/>
    <lineage>
        <taxon>Bacteria</taxon>
        <taxon>Pseudomonadati</taxon>
        <taxon>Pseudomonadota</taxon>
        <taxon>Alphaproteobacteria</taxon>
        <taxon>Rhodobacterales</taxon>
        <taxon>Roseobacteraceae</taxon>
        <taxon>Palleronia</taxon>
    </lineage>
</organism>
<evidence type="ECO:0008006" key="3">
    <source>
        <dbReference type="Google" id="ProtNLM"/>
    </source>
</evidence>
<keyword evidence="2" id="KW-1185">Reference proteome</keyword>